<name>A0A9E9M007_9BURK</name>
<dbReference type="AlphaFoldDB" id="A0A9E9M007"/>
<protein>
    <submittedName>
        <fullName evidence="1">Uncharacterized protein</fullName>
    </submittedName>
</protein>
<reference evidence="1" key="1">
    <citation type="journal article" date="2022" name="Front. Microbiol.">
        <title>New perspectives on an old grouping: The genomic and phenotypic variability of Oxalobacter formigenes and the implications for calcium oxalate stone prevention.</title>
        <authorList>
            <person name="Chmiel J.A."/>
            <person name="Carr C."/>
            <person name="Stuivenberg G.A."/>
            <person name="Venema R."/>
            <person name="Chanyi R.M."/>
            <person name="Al K.F."/>
            <person name="Giguere D."/>
            <person name="Say H."/>
            <person name="Akouris P.P."/>
            <person name="Dominguez Romero S.A."/>
            <person name="Kwong A."/>
            <person name="Tai V."/>
            <person name="Koval S.F."/>
            <person name="Razvi H."/>
            <person name="Bjazevic J."/>
            <person name="Burton J.P."/>
        </authorList>
    </citation>
    <scope>NUCLEOTIDE SEQUENCE</scope>
    <source>
        <strain evidence="1">WoOx3</strain>
    </source>
</reference>
<keyword evidence="2" id="KW-1185">Reference proteome</keyword>
<dbReference type="KEGG" id="ovb:NB640_12305"/>
<proteinExistence type="predicted"/>
<sequence>MNFLTKLWNKFTQPSTKEPQAPLDTTRYNPQLHRHLPRKVRRAMGQRGNYGASLRAHWDAQRRAEIELKKQLKAA</sequence>
<gene>
    <name evidence="1" type="ORF">NB640_12305</name>
</gene>
<dbReference type="RefSeq" id="WP_269308986.1">
    <property type="nucleotide sequence ID" value="NZ_CP098242.1"/>
</dbReference>
<evidence type="ECO:0000313" key="1">
    <source>
        <dbReference type="EMBL" id="WAW09983.1"/>
    </source>
</evidence>
<dbReference type="EMBL" id="CP098242">
    <property type="protein sequence ID" value="WAW09983.1"/>
    <property type="molecule type" value="Genomic_DNA"/>
</dbReference>
<accession>A0A9E9M007</accession>
<organism evidence="1 2">
    <name type="scientific">Oxalobacter vibrioformis</name>
    <dbReference type="NCBI Taxonomy" id="933080"/>
    <lineage>
        <taxon>Bacteria</taxon>
        <taxon>Pseudomonadati</taxon>
        <taxon>Pseudomonadota</taxon>
        <taxon>Betaproteobacteria</taxon>
        <taxon>Burkholderiales</taxon>
        <taxon>Oxalobacteraceae</taxon>
        <taxon>Oxalobacter</taxon>
    </lineage>
</organism>
<evidence type="ECO:0000313" key="2">
    <source>
        <dbReference type="Proteomes" id="UP001156215"/>
    </source>
</evidence>
<dbReference type="Proteomes" id="UP001156215">
    <property type="component" value="Chromosome"/>
</dbReference>